<dbReference type="GO" id="GO:0000472">
    <property type="term" value="P:endonucleolytic cleavage to generate mature 5'-end of SSU-rRNA from (SSU-rRNA, 5.8S rRNA, LSU-rRNA)"/>
    <property type="evidence" value="ECO:0007669"/>
    <property type="project" value="TreeGrafter"/>
</dbReference>
<dbReference type="EMBL" id="VIIS01002162">
    <property type="protein sequence ID" value="KAF0287810.1"/>
    <property type="molecule type" value="Genomic_DNA"/>
</dbReference>
<comment type="caution">
    <text evidence="2">The sequence shown here is derived from an EMBL/GenBank/DDBJ whole genome shotgun (WGS) entry which is preliminary data.</text>
</comment>
<gene>
    <name evidence="2" type="primary">Abt1</name>
    <name evidence="2" type="ORF">FJT64_013792</name>
</gene>
<feature type="region of interest" description="Disordered" evidence="1">
    <location>
        <begin position="69"/>
        <end position="100"/>
    </location>
</feature>
<evidence type="ECO:0000256" key="1">
    <source>
        <dbReference type="SAM" id="MobiDB-lite"/>
    </source>
</evidence>
<sequence length="143" mass="16408">MNNQPIGGSKKCKWFDYIWNIKYLPGFKWAHLNERLRFERAVRQDRLRTEVALAKKEANFYLENVERSERQAQRRQRLEAAGKEAAAAAPSGRPGLPFTQRLTTAEILRQKGLTEGREDRLGAMRAVGLFGNKHAPPEDEEGE</sequence>
<organism evidence="2 3">
    <name type="scientific">Amphibalanus amphitrite</name>
    <name type="common">Striped barnacle</name>
    <name type="synonym">Balanus amphitrite</name>
    <dbReference type="NCBI Taxonomy" id="1232801"/>
    <lineage>
        <taxon>Eukaryota</taxon>
        <taxon>Metazoa</taxon>
        <taxon>Ecdysozoa</taxon>
        <taxon>Arthropoda</taxon>
        <taxon>Crustacea</taxon>
        <taxon>Multicrustacea</taxon>
        <taxon>Cirripedia</taxon>
        <taxon>Thoracica</taxon>
        <taxon>Thoracicalcarea</taxon>
        <taxon>Balanomorpha</taxon>
        <taxon>Balanoidea</taxon>
        <taxon>Balanidae</taxon>
        <taxon>Amphibalaninae</taxon>
        <taxon>Amphibalanus</taxon>
    </lineage>
</organism>
<evidence type="ECO:0000313" key="3">
    <source>
        <dbReference type="Proteomes" id="UP000440578"/>
    </source>
</evidence>
<accession>A0A6A4V9F1</accession>
<reference evidence="2 3" key="1">
    <citation type="submission" date="2019-07" db="EMBL/GenBank/DDBJ databases">
        <title>Draft genome assembly of a fouling barnacle, Amphibalanus amphitrite (Darwin, 1854): The first reference genome for Thecostraca.</title>
        <authorList>
            <person name="Kim W."/>
        </authorList>
    </citation>
    <scope>NUCLEOTIDE SEQUENCE [LARGE SCALE GENOMIC DNA]</scope>
    <source>
        <strain evidence="2">SNU_AA5</strain>
        <tissue evidence="2">Soma without cirri and trophi</tissue>
    </source>
</reference>
<dbReference type="Proteomes" id="UP000440578">
    <property type="component" value="Unassembled WGS sequence"/>
</dbReference>
<dbReference type="GO" id="GO:0034462">
    <property type="term" value="P:small-subunit processome assembly"/>
    <property type="evidence" value="ECO:0007669"/>
    <property type="project" value="TreeGrafter"/>
</dbReference>
<dbReference type="InterPro" id="IPR039119">
    <property type="entry name" value="ABT1/Esf2"/>
</dbReference>
<dbReference type="AlphaFoldDB" id="A0A6A4V9F1"/>
<dbReference type="OrthoDB" id="287393at2759"/>
<feature type="compositionally biased region" description="Basic and acidic residues" evidence="1">
    <location>
        <begin position="69"/>
        <end position="82"/>
    </location>
</feature>
<dbReference type="GO" id="GO:0000447">
    <property type="term" value="P:endonucleolytic cleavage in ITS1 to separate SSU-rRNA from 5.8S rRNA and LSU-rRNA from tricistronic rRNA transcript (SSU-rRNA, 5.8S rRNA, LSU-rRNA)"/>
    <property type="evidence" value="ECO:0007669"/>
    <property type="project" value="TreeGrafter"/>
</dbReference>
<protein>
    <submittedName>
        <fullName evidence="2">Activator of basal transcription 1</fullName>
    </submittedName>
</protein>
<dbReference type="GO" id="GO:0003723">
    <property type="term" value="F:RNA binding"/>
    <property type="evidence" value="ECO:0007669"/>
    <property type="project" value="TreeGrafter"/>
</dbReference>
<proteinExistence type="predicted"/>
<evidence type="ECO:0000313" key="2">
    <source>
        <dbReference type="EMBL" id="KAF0287810.1"/>
    </source>
</evidence>
<dbReference type="GO" id="GO:0000480">
    <property type="term" value="P:endonucleolytic cleavage in 5'-ETS of tricistronic rRNA transcript (SSU-rRNA, 5.8S rRNA, LSU-rRNA)"/>
    <property type="evidence" value="ECO:0007669"/>
    <property type="project" value="TreeGrafter"/>
</dbReference>
<dbReference type="GO" id="GO:0005730">
    <property type="term" value="C:nucleolus"/>
    <property type="evidence" value="ECO:0007669"/>
    <property type="project" value="TreeGrafter"/>
</dbReference>
<dbReference type="PANTHER" id="PTHR12311">
    <property type="entry name" value="ACTIVATOR OF BASAL TRANSCRIPTION 1"/>
    <property type="match status" value="1"/>
</dbReference>
<dbReference type="PANTHER" id="PTHR12311:SF7">
    <property type="entry name" value="ACTIVATOR OF BASAL TRANSCRIPTION 1"/>
    <property type="match status" value="1"/>
</dbReference>
<name>A0A6A4V9F1_AMPAM</name>
<keyword evidence="3" id="KW-1185">Reference proteome</keyword>